<dbReference type="InterPro" id="IPR034746">
    <property type="entry name" value="POTRA"/>
</dbReference>
<dbReference type="InterPro" id="IPR013685">
    <property type="entry name" value="POTRA_FtsQ_type"/>
</dbReference>
<keyword evidence="8 9" id="KW-0131">Cell cycle</keyword>
<keyword evidence="6 9" id="KW-1133">Transmembrane helix</keyword>
<dbReference type="Gene3D" id="3.10.20.310">
    <property type="entry name" value="membrane protein fhac"/>
    <property type="match status" value="1"/>
</dbReference>
<keyword evidence="5 9" id="KW-0812">Transmembrane</keyword>
<keyword evidence="3 9" id="KW-0997">Cell inner membrane</keyword>
<evidence type="ECO:0000259" key="11">
    <source>
        <dbReference type="PROSITE" id="PS51779"/>
    </source>
</evidence>
<feature type="region of interest" description="Disordered" evidence="10">
    <location>
        <begin position="261"/>
        <end position="327"/>
    </location>
</feature>
<accession>A0ABT1VZV6</accession>
<gene>
    <name evidence="9" type="primary">ftsQ</name>
    <name evidence="12" type="ORF">NFI88_10370</name>
</gene>
<keyword evidence="13" id="KW-1185">Reference proteome</keyword>
<name>A0ABT1VZV6_9PROT</name>
<evidence type="ECO:0000256" key="6">
    <source>
        <dbReference type="ARBA" id="ARBA00022989"/>
    </source>
</evidence>
<keyword evidence="2 9" id="KW-1003">Cell membrane</keyword>
<evidence type="ECO:0000256" key="10">
    <source>
        <dbReference type="SAM" id="MobiDB-lite"/>
    </source>
</evidence>
<feature type="domain" description="POTRA" evidence="11">
    <location>
        <begin position="60"/>
        <end position="128"/>
    </location>
</feature>
<comment type="similarity">
    <text evidence="9">Belongs to the FtsQ/DivIB family. FtsQ subfamily.</text>
</comment>
<dbReference type="PANTHER" id="PTHR35851:SF1">
    <property type="entry name" value="CELL DIVISION PROTEIN FTSQ"/>
    <property type="match status" value="1"/>
</dbReference>
<evidence type="ECO:0000313" key="12">
    <source>
        <dbReference type="EMBL" id="MCQ8241244.1"/>
    </source>
</evidence>
<dbReference type="EMBL" id="JAMZEJ010000006">
    <property type="protein sequence ID" value="MCQ8241244.1"/>
    <property type="molecule type" value="Genomic_DNA"/>
</dbReference>
<comment type="function">
    <text evidence="9">Essential cell division protein.</text>
</comment>
<evidence type="ECO:0000256" key="1">
    <source>
        <dbReference type="ARBA" id="ARBA00004370"/>
    </source>
</evidence>
<dbReference type="PANTHER" id="PTHR35851">
    <property type="entry name" value="CELL DIVISION PROTEIN FTSQ"/>
    <property type="match status" value="1"/>
</dbReference>
<comment type="caution">
    <text evidence="12">The sequence shown here is derived from an EMBL/GenBank/DDBJ whole genome shotgun (WGS) entry which is preliminary data.</text>
</comment>
<dbReference type="Proteomes" id="UP001524547">
    <property type="component" value="Unassembled WGS sequence"/>
</dbReference>
<comment type="subcellular location">
    <subcellularLocation>
        <location evidence="9">Cell inner membrane</location>
        <topology evidence="9">Single-pass type II membrane protein</topology>
    </subcellularLocation>
    <subcellularLocation>
        <location evidence="1">Membrane</location>
    </subcellularLocation>
    <text evidence="9">Localizes to the division septum.</text>
</comment>
<sequence>MDRPSRARIFARRQRRLLRPFLGVLVLSGLALGGWEGTRIVQNEERFAPLRARLGQKVALRVHTITVEGREMTSEAELSRALGVKPGDDILGFSVEAARRRIDALPFVEHAAVERRLPDTIFVKLTERRPYAVWQNQGRFVLIDRKGAVVDAEVGANGGISAKDAQAFAKLPLVVGEGAPEAAGTLIAALDAQPEVQKHVVAAVRVSRRRWNLSLRNGCIVLLPENQEVAALQRLAELQRQQQLLVRPLQTIDLRLPDRMVIHPRPQPDAPSPDNQPETATAPAGDASAEATEAKPARSNGAAADAARHSGGSPGQGALAETGRRPA</sequence>
<dbReference type="InterPro" id="IPR005548">
    <property type="entry name" value="Cell_div_FtsQ/DivIB_C"/>
</dbReference>
<dbReference type="PROSITE" id="PS51779">
    <property type="entry name" value="POTRA"/>
    <property type="match status" value="1"/>
</dbReference>
<dbReference type="Pfam" id="PF08478">
    <property type="entry name" value="POTRA_1"/>
    <property type="match status" value="1"/>
</dbReference>
<evidence type="ECO:0000256" key="5">
    <source>
        <dbReference type="ARBA" id="ARBA00022692"/>
    </source>
</evidence>
<evidence type="ECO:0000256" key="7">
    <source>
        <dbReference type="ARBA" id="ARBA00023136"/>
    </source>
</evidence>
<dbReference type="HAMAP" id="MF_00911">
    <property type="entry name" value="FtsQ_subfam"/>
    <property type="match status" value="1"/>
</dbReference>
<dbReference type="RefSeq" id="WP_422919995.1">
    <property type="nucleotide sequence ID" value="NZ_JAMZEJ010000006.1"/>
</dbReference>
<evidence type="ECO:0000256" key="2">
    <source>
        <dbReference type="ARBA" id="ARBA00022475"/>
    </source>
</evidence>
<reference evidence="12 13" key="1">
    <citation type="submission" date="2022-06" db="EMBL/GenBank/DDBJ databases">
        <title>Rhizosaccharibacter gen. nov. sp. nov. KSS12, endophytic bacteria isolated from sugarcane.</title>
        <authorList>
            <person name="Pitiwittayakul N."/>
        </authorList>
    </citation>
    <scope>NUCLEOTIDE SEQUENCE [LARGE SCALE GENOMIC DNA]</scope>
    <source>
        <strain evidence="12 13">KSS12</strain>
    </source>
</reference>
<proteinExistence type="inferred from homology"/>
<evidence type="ECO:0000256" key="3">
    <source>
        <dbReference type="ARBA" id="ARBA00022519"/>
    </source>
</evidence>
<keyword evidence="4 9" id="KW-0132">Cell division</keyword>
<dbReference type="Gene3D" id="3.40.50.11690">
    <property type="entry name" value="Cell division protein FtsQ/DivIB"/>
    <property type="match status" value="1"/>
</dbReference>
<evidence type="ECO:0000256" key="9">
    <source>
        <dbReference type="HAMAP-Rule" id="MF_00911"/>
    </source>
</evidence>
<dbReference type="GO" id="GO:0051301">
    <property type="term" value="P:cell division"/>
    <property type="evidence" value="ECO:0007669"/>
    <property type="project" value="UniProtKB-KW"/>
</dbReference>
<keyword evidence="7 9" id="KW-0472">Membrane</keyword>
<protein>
    <recommendedName>
        <fullName evidence="9">Cell division protein FtsQ</fullName>
    </recommendedName>
</protein>
<evidence type="ECO:0000256" key="8">
    <source>
        <dbReference type="ARBA" id="ARBA00023306"/>
    </source>
</evidence>
<dbReference type="InterPro" id="IPR045335">
    <property type="entry name" value="FtsQ_C_sf"/>
</dbReference>
<evidence type="ECO:0000313" key="13">
    <source>
        <dbReference type="Proteomes" id="UP001524547"/>
    </source>
</evidence>
<dbReference type="InterPro" id="IPR026579">
    <property type="entry name" value="FtsQ"/>
</dbReference>
<evidence type="ECO:0000256" key="4">
    <source>
        <dbReference type="ARBA" id="ARBA00022618"/>
    </source>
</evidence>
<organism evidence="12 13">
    <name type="scientific">Rhizosaccharibacter radicis</name>
    <dbReference type="NCBI Taxonomy" id="2782605"/>
    <lineage>
        <taxon>Bacteria</taxon>
        <taxon>Pseudomonadati</taxon>
        <taxon>Pseudomonadota</taxon>
        <taxon>Alphaproteobacteria</taxon>
        <taxon>Acetobacterales</taxon>
        <taxon>Acetobacteraceae</taxon>
        <taxon>Rhizosaccharibacter</taxon>
    </lineage>
</organism>
<feature type="compositionally biased region" description="Low complexity" evidence="10">
    <location>
        <begin position="297"/>
        <end position="311"/>
    </location>
</feature>
<dbReference type="Pfam" id="PF03799">
    <property type="entry name" value="FtsQ_DivIB_C"/>
    <property type="match status" value="1"/>
</dbReference>